<keyword evidence="3" id="KW-1185">Reference proteome</keyword>
<comment type="caution">
    <text evidence="2">The sequence shown here is derived from an EMBL/GenBank/DDBJ whole genome shotgun (WGS) entry which is preliminary data.</text>
</comment>
<evidence type="ECO:0000256" key="1">
    <source>
        <dbReference type="SAM" id="Coils"/>
    </source>
</evidence>
<evidence type="ECO:0000313" key="3">
    <source>
        <dbReference type="Proteomes" id="UP001604336"/>
    </source>
</evidence>
<dbReference type="AlphaFoldDB" id="A0ABD1VXV8"/>
<accession>A0ABD1VXV8</accession>
<keyword evidence="1" id="KW-0175">Coiled coil</keyword>
<sequence length="197" mass="22579">MNLICRLVPTKEVYSTLEGFDRKFAKEEANLKKLSKNLKARLESDKRFLQVRLDSLVAKEGDMKTKYEVELKAARECLKDARDRIRAIEASQKCTMEAQKLAEERAFTAETAMATANSTLEAMLAKKDKLLAEFKEEIERVKVDCSDAEARMVAAYQDRFEDMSMYKDLAHHFMTAGREDLGNPPGVGYFIPKAFFW</sequence>
<feature type="coiled-coil region" evidence="1">
    <location>
        <begin position="17"/>
        <end position="151"/>
    </location>
</feature>
<gene>
    <name evidence="2" type="ORF">Adt_03211</name>
</gene>
<protein>
    <submittedName>
        <fullName evidence="2">Uncharacterized protein</fullName>
    </submittedName>
</protein>
<dbReference type="Proteomes" id="UP001604336">
    <property type="component" value="Unassembled WGS sequence"/>
</dbReference>
<reference evidence="3" key="1">
    <citation type="submission" date="2024-07" db="EMBL/GenBank/DDBJ databases">
        <title>Two chromosome-level genome assemblies of Korean endemic species Abeliophyllum distichum and Forsythia ovata (Oleaceae).</title>
        <authorList>
            <person name="Jang H."/>
        </authorList>
    </citation>
    <scope>NUCLEOTIDE SEQUENCE [LARGE SCALE GENOMIC DNA]</scope>
</reference>
<proteinExistence type="predicted"/>
<organism evidence="2 3">
    <name type="scientific">Abeliophyllum distichum</name>
    <dbReference type="NCBI Taxonomy" id="126358"/>
    <lineage>
        <taxon>Eukaryota</taxon>
        <taxon>Viridiplantae</taxon>
        <taxon>Streptophyta</taxon>
        <taxon>Embryophyta</taxon>
        <taxon>Tracheophyta</taxon>
        <taxon>Spermatophyta</taxon>
        <taxon>Magnoliopsida</taxon>
        <taxon>eudicotyledons</taxon>
        <taxon>Gunneridae</taxon>
        <taxon>Pentapetalae</taxon>
        <taxon>asterids</taxon>
        <taxon>lamiids</taxon>
        <taxon>Lamiales</taxon>
        <taxon>Oleaceae</taxon>
        <taxon>Forsythieae</taxon>
        <taxon>Abeliophyllum</taxon>
    </lineage>
</organism>
<dbReference type="EMBL" id="JBFOLK010000001">
    <property type="protein sequence ID" value="KAL2542233.1"/>
    <property type="molecule type" value="Genomic_DNA"/>
</dbReference>
<name>A0ABD1VXV8_9LAMI</name>
<evidence type="ECO:0000313" key="2">
    <source>
        <dbReference type="EMBL" id="KAL2542233.1"/>
    </source>
</evidence>